<evidence type="ECO:0000256" key="7">
    <source>
        <dbReference type="RuleBase" id="RU003540"/>
    </source>
</evidence>
<accession>A0AAD8HNK5</accession>
<dbReference type="EMBL" id="JAUIZM010000008">
    <property type="protein sequence ID" value="KAK1370479.1"/>
    <property type="molecule type" value="Genomic_DNA"/>
</dbReference>
<dbReference type="GO" id="GO:0005509">
    <property type="term" value="F:calcium ion binding"/>
    <property type="evidence" value="ECO:0007669"/>
    <property type="project" value="InterPro"/>
</dbReference>
<feature type="binding site" evidence="6">
    <location>
        <position position="296"/>
    </location>
    <ligand>
        <name>Ca(2+)</name>
        <dbReference type="ChEBI" id="CHEBI:29108"/>
        <label>1</label>
    </ligand>
</feature>
<comment type="caution">
    <text evidence="8">The sequence shown here is derived from an EMBL/GenBank/DDBJ whole genome shotgun (WGS) entry which is preliminary data.</text>
</comment>
<dbReference type="SMART" id="SM00335">
    <property type="entry name" value="ANX"/>
    <property type="match status" value="4"/>
</dbReference>
<dbReference type="PROSITE" id="PS51897">
    <property type="entry name" value="ANNEXIN_2"/>
    <property type="match status" value="4"/>
</dbReference>
<feature type="binding site" evidence="6">
    <location>
        <position position="67"/>
    </location>
    <ligand>
        <name>Ca(2+)</name>
        <dbReference type="ChEBI" id="CHEBI:29108"/>
        <label>1</label>
    </ligand>
</feature>
<dbReference type="FunFam" id="1.10.220.10:FF:000006">
    <property type="entry name" value="Annexin"/>
    <property type="match status" value="1"/>
</dbReference>
<dbReference type="Pfam" id="PF00191">
    <property type="entry name" value="Annexin"/>
    <property type="match status" value="4"/>
</dbReference>
<dbReference type="InterPro" id="IPR001464">
    <property type="entry name" value="Annexin"/>
</dbReference>
<dbReference type="PROSITE" id="PS00223">
    <property type="entry name" value="ANNEXIN_1"/>
    <property type="match status" value="1"/>
</dbReference>
<feature type="binding site" evidence="6">
    <location>
        <position position="256"/>
    </location>
    <ligand>
        <name>Ca(2+)</name>
        <dbReference type="ChEBI" id="CHEBI:29108"/>
        <label>1</label>
    </ligand>
</feature>
<comment type="similarity">
    <text evidence="7">Belongs to the annexin family.</text>
</comment>
<dbReference type="GO" id="GO:0009414">
    <property type="term" value="P:response to water deprivation"/>
    <property type="evidence" value="ECO:0007669"/>
    <property type="project" value="TreeGrafter"/>
</dbReference>
<feature type="binding site" evidence="6">
    <location>
        <position position="294"/>
    </location>
    <ligand>
        <name>Ca(2+)</name>
        <dbReference type="ChEBI" id="CHEBI:29108"/>
        <label>1</label>
    </ligand>
</feature>
<feature type="binding site" evidence="6">
    <location>
        <position position="27"/>
    </location>
    <ligand>
        <name>Ca(2+)</name>
        <dbReference type="ChEBI" id="CHEBI:29108"/>
        <label>1</label>
    </ligand>
</feature>
<dbReference type="GO" id="GO:0005544">
    <property type="term" value="F:calcium-dependent phospholipid binding"/>
    <property type="evidence" value="ECO:0007669"/>
    <property type="project" value="UniProtKB-KW"/>
</dbReference>
<sequence>MATLIAPDDFSAVADAEALKKAFHGWGTNEKAVIAILGHRNAAQRKLIWKAYEEKYQENFIKRLESELSGHFEKAMYRWIFDPSDRDALLVNVAIKKVPDYRVIVEMSCIKSPEDFLIVKRAYQIRYKRSMEEDVAAQTSGDMRKLLVALVGVHRYAGGEIDTKLAKSEADILNKAIKDKVLNHDEIIRIISTRSKAQLMATRNHYKDDHGISISKHVTHSPSSEFSSALRAAIKCLTEPKKYYEKVLRNALKQKGTDEDALTRVIVTRAEVDLEEIKDLYYKRNNVTLEHAVAKETSGDYKSFLLTLLGKND</sequence>
<dbReference type="PRINTS" id="PR01814">
    <property type="entry name" value="ANNEXINPLANT"/>
</dbReference>
<protein>
    <recommendedName>
        <fullName evidence="7">Annexin</fullName>
    </recommendedName>
</protein>
<feature type="binding site" evidence="6">
    <location>
        <position position="23"/>
    </location>
    <ligand>
        <name>Ca(2+)</name>
        <dbReference type="ChEBI" id="CHEBI:29108"/>
        <label>1</label>
    </ligand>
</feature>
<dbReference type="InterPro" id="IPR018252">
    <property type="entry name" value="Annexin_repeat_CS"/>
</dbReference>
<dbReference type="GO" id="GO:0009408">
    <property type="term" value="P:response to heat"/>
    <property type="evidence" value="ECO:0007669"/>
    <property type="project" value="TreeGrafter"/>
</dbReference>
<dbReference type="AlphaFoldDB" id="A0AAD8HNK5"/>
<dbReference type="Proteomes" id="UP001237642">
    <property type="component" value="Unassembled WGS sequence"/>
</dbReference>
<dbReference type="FunFam" id="1.10.220.10:FF:000008">
    <property type="entry name" value="Annexin"/>
    <property type="match status" value="1"/>
</dbReference>
<dbReference type="InterPro" id="IPR018502">
    <property type="entry name" value="Annexin_repeat"/>
</dbReference>
<evidence type="ECO:0000256" key="3">
    <source>
        <dbReference type="ARBA" id="ARBA00022837"/>
    </source>
</evidence>
<dbReference type="Gene3D" id="1.10.220.10">
    <property type="entry name" value="Annexin"/>
    <property type="match status" value="4"/>
</dbReference>
<keyword evidence="9" id="KW-1185">Reference proteome</keyword>
<evidence type="ECO:0000313" key="9">
    <source>
        <dbReference type="Proteomes" id="UP001237642"/>
    </source>
</evidence>
<dbReference type="PANTHER" id="PTHR10502">
    <property type="entry name" value="ANNEXIN"/>
    <property type="match status" value="1"/>
</dbReference>
<dbReference type="PANTHER" id="PTHR10502:SF193">
    <property type="entry name" value="ANNEXIN D8"/>
    <property type="match status" value="1"/>
</dbReference>
<organism evidence="8 9">
    <name type="scientific">Heracleum sosnowskyi</name>
    <dbReference type="NCBI Taxonomy" id="360622"/>
    <lineage>
        <taxon>Eukaryota</taxon>
        <taxon>Viridiplantae</taxon>
        <taxon>Streptophyta</taxon>
        <taxon>Embryophyta</taxon>
        <taxon>Tracheophyta</taxon>
        <taxon>Spermatophyta</taxon>
        <taxon>Magnoliopsida</taxon>
        <taxon>eudicotyledons</taxon>
        <taxon>Gunneridae</taxon>
        <taxon>Pentapetalae</taxon>
        <taxon>asterids</taxon>
        <taxon>campanulids</taxon>
        <taxon>Apiales</taxon>
        <taxon>Apiaceae</taxon>
        <taxon>Apioideae</taxon>
        <taxon>apioid superclade</taxon>
        <taxon>Tordylieae</taxon>
        <taxon>Tordyliinae</taxon>
        <taxon>Heracleum</taxon>
    </lineage>
</organism>
<evidence type="ECO:0000256" key="6">
    <source>
        <dbReference type="PIRSR" id="PIRSR609118-1"/>
    </source>
</evidence>
<reference evidence="8" key="1">
    <citation type="submission" date="2023-02" db="EMBL/GenBank/DDBJ databases">
        <title>Genome of toxic invasive species Heracleum sosnowskyi carries increased number of genes despite the absence of recent whole-genome duplications.</title>
        <authorList>
            <person name="Schelkunov M."/>
            <person name="Shtratnikova V."/>
            <person name="Makarenko M."/>
            <person name="Klepikova A."/>
            <person name="Omelchenko D."/>
            <person name="Novikova G."/>
            <person name="Obukhova E."/>
            <person name="Bogdanov V."/>
            <person name="Penin A."/>
            <person name="Logacheva M."/>
        </authorList>
    </citation>
    <scope>NUCLEOTIDE SEQUENCE</scope>
    <source>
        <strain evidence="8">Hsosn_3</strain>
        <tissue evidence="8">Leaf</tissue>
    </source>
</reference>
<feature type="binding site" evidence="6">
    <location>
        <position position="297"/>
    </location>
    <ligand>
        <name>Ca(2+)</name>
        <dbReference type="ChEBI" id="CHEBI:29108"/>
        <label>2</label>
    </ligand>
</feature>
<evidence type="ECO:0000256" key="1">
    <source>
        <dbReference type="ARBA" id="ARBA00022723"/>
    </source>
</evidence>
<gene>
    <name evidence="8" type="ORF">POM88_036571</name>
</gene>
<keyword evidence="5 7" id="KW-0111">Calcium/phospholipid-binding</keyword>
<dbReference type="GO" id="GO:0001786">
    <property type="term" value="F:phosphatidylserine binding"/>
    <property type="evidence" value="ECO:0007669"/>
    <property type="project" value="TreeGrafter"/>
</dbReference>
<dbReference type="GO" id="GO:0005737">
    <property type="term" value="C:cytoplasm"/>
    <property type="evidence" value="ECO:0007669"/>
    <property type="project" value="TreeGrafter"/>
</dbReference>
<evidence type="ECO:0000256" key="5">
    <source>
        <dbReference type="ARBA" id="ARBA00023302"/>
    </source>
</evidence>
<keyword evidence="1 6" id="KW-0479">Metal-binding</keyword>
<keyword evidence="4 7" id="KW-0041">Annexin</keyword>
<dbReference type="GO" id="GO:0009651">
    <property type="term" value="P:response to salt stress"/>
    <property type="evidence" value="ECO:0007669"/>
    <property type="project" value="TreeGrafter"/>
</dbReference>
<dbReference type="PRINTS" id="PR00196">
    <property type="entry name" value="ANNEXIN"/>
</dbReference>
<evidence type="ECO:0000313" key="8">
    <source>
        <dbReference type="EMBL" id="KAK1370479.1"/>
    </source>
</evidence>
<dbReference type="SUPFAM" id="SSF47874">
    <property type="entry name" value="Annexin"/>
    <property type="match status" value="1"/>
</dbReference>
<dbReference type="GO" id="GO:0005886">
    <property type="term" value="C:plasma membrane"/>
    <property type="evidence" value="ECO:0007669"/>
    <property type="project" value="TreeGrafter"/>
</dbReference>
<dbReference type="InterPro" id="IPR009118">
    <property type="entry name" value="AnnexinD_plant"/>
</dbReference>
<keyword evidence="3 6" id="KW-0106">Calcium</keyword>
<name>A0AAD8HNK5_9APIA</name>
<reference evidence="8" key="2">
    <citation type="submission" date="2023-05" db="EMBL/GenBank/DDBJ databases">
        <authorList>
            <person name="Schelkunov M.I."/>
        </authorList>
    </citation>
    <scope>NUCLEOTIDE SEQUENCE</scope>
    <source>
        <strain evidence="8">Hsosn_3</strain>
        <tissue evidence="8">Leaf</tissue>
    </source>
</reference>
<dbReference type="InterPro" id="IPR037104">
    <property type="entry name" value="Annexin_sf"/>
</dbReference>
<keyword evidence="2 7" id="KW-0677">Repeat</keyword>
<evidence type="ECO:0000256" key="2">
    <source>
        <dbReference type="ARBA" id="ARBA00022737"/>
    </source>
</evidence>
<dbReference type="FunFam" id="1.10.220.10:FF:000001">
    <property type="entry name" value="Annexin"/>
    <property type="match status" value="1"/>
</dbReference>
<dbReference type="GO" id="GO:0009409">
    <property type="term" value="P:response to cold"/>
    <property type="evidence" value="ECO:0007669"/>
    <property type="project" value="TreeGrafter"/>
</dbReference>
<proteinExistence type="inferred from homology"/>
<feature type="binding site" evidence="6">
    <location>
        <position position="25"/>
    </location>
    <ligand>
        <name>Ca(2+)</name>
        <dbReference type="ChEBI" id="CHEBI:29108"/>
        <label>1</label>
    </ligand>
</feature>
<evidence type="ECO:0000256" key="4">
    <source>
        <dbReference type="ARBA" id="ARBA00023216"/>
    </source>
</evidence>
<dbReference type="FunFam" id="1.10.220.10:FF:000009">
    <property type="entry name" value="Annexin"/>
    <property type="match status" value="1"/>
</dbReference>
<comment type="domain">
    <text evidence="7">A pair of annexin repeats may form one binding site for calcium and phospholipid.</text>
</comment>